<dbReference type="InterPro" id="IPR052534">
    <property type="entry name" value="Extracell_DNA_Util/SecSys_Comp"/>
</dbReference>
<gene>
    <name evidence="1" type="ORF">DC045_04760</name>
</gene>
<dbReference type="Proteomes" id="UP000263489">
    <property type="component" value="Unassembled WGS sequence"/>
</dbReference>
<organism evidence="1 2">
    <name type="scientific">Marinobacter adhaerens</name>
    <dbReference type="NCBI Taxonomy" id="1033846"/>
    <lineage>
        <taxon>Bacteria</taxon>
        <taxon>Pseudomonadati</taxon>
        <taxon>Pseudomonadota</taxon>
        <taxon>Gammaproteobacteria</taxon>
        <taxon>Pseudomonadales</taxon>
        <taxon>Marinobacteraceae</taxon>
        <taxon>Marinobacter</taxon>
    </lineage>
</organism>
<dbReference type="GO" id="GO:0043107">
    <property type="term" value="P:type IV pilus-dependent motility"/>
    <property type="evidence" value="ECO:0007669"/>
    <property type="project" value="TreeGrafter"/>
</dbReference>
<dbReference type="GO" id="GO:0043683">
    <property type="term" value="P:type IV pilus assembly"/>
    <property type="evidence" value="ECO:0007669"/>
    <property type="project" value="TreeGrafter"/>
</dbReference>
<proteinExistence type="predicted"/>
<dbReference type="EMBL" id="DNNA01000075">
    <property type="protein sequence ID" value="HBC33631.1"/>
    <property type="molecule type" value="Genomic_DNA"/>
</dbReference>
<dbReference type="PANTHER" id="PTHR40278">
    <property type="entry name" value="DNA UTILIZATION PROTEIN HOFN"/>
    <property type="match status" value="1"/>
</dbReference>
<dbReference type="Pfam" id="PF05137">
    <property type="entry name" value="PilN"/>
    <property type="match status" value="1"/>
</dbReference>
<feature type="non-terminal residue" evidence="1">
    <location>
        <position position="1"/>
    </location>
</feature>
<dbReference type="PANTHER" id="PTHR40278:SF2">
    <property type="entry name" value="TYPE IV PILUS INNER MEMBRANE COMPONENT PILN"/>
    <property type="match status" value="1"/>
</dbReference>
<protein>
    <submittedName>
        <fullName evidence="1">Pilus assembly protein PilN</fullName>
    </submittedName>
</protein>
<comment type="caution">
    <text evidence="1">The sequence shown here is derived from an EMBL/GenBank/DDBJ whole genome shotgun (WGS) entry which is preliminary data.</text>
</comment>
<evidence type="ECO:0000313" key="2">
    <source>
        <dbReference type="Proteomes" id="UP000263489"/>
    </source>
</evidence>
<reference evidence="1 2" key="1">
    <citation type="journal article" date="2018" name="Nat. Biotechnol.">
        <title>A standardized bacterial taxonomy based on genome phylogeny substantially revises the tree of life.</title>
        <authorList>
            <person name="Parks D.H."/>
            <person name="Chuvochina M."/>
            <person name="Waite D.W."/>
            <person name="Rinke C."/>
            <person name="Skarshewski A."/>
            <person name="Chaumeil P.A."/>
            <person name="Hugenholtz P."/>
        </authorList>
    </citation>
    <scope>NUCLEOTIDE SEQUENCE [LARGE SCALE GENOMIC DNA]</scope>
    <source>
        <strain evidence="1">UBA9380</strain>
    </source>
</reference>
<name>A0A352IQ98_9GAMM</name>
<dbReference type="InterPro" id="IPR007813">
    <property type="entry name" value="PilN"/>
</dbReference>
<accession>A0A352IQ98</accession>
<sequence length="93" mass="10598">RPVIVRVFDELVRTLPDGLFYTDLKRTGERVDIVGMAESNSRVSTLMRQFEDSEWFTDPNLSNVSAADSRRAGYSQFNLSVKQKTPEPEGEDK</sequence>
<dbReference type="AlphaFoldDB" id="A0A352IQ98"/>
<evidence type="ECO:0000313" key="1">
    <source>
        <dbReference type="EMBL" id="HBC33631.1"/>
    </source>
</evidence>